<reference evidence="6 7" key="1">
    <citation type="submission" date="2016-07" db="EMBL/GenBank/DDBJ databases">
        <title>Pervasive Adenine N6-methylation of Active Genes in Fungi.</title>
        <authorList>
            <consortium name="DOE Joint Genome Institute"/>
            <person name="Mondo S.J."/>
            <person name="Dannebaum R.O."/>
            <person name="Kuo R.C."/>
            <person name="Labutti K."/>
            <person name="Haridas S."/>
            <person name="Kuo A."/>
            <person name="Salamov A."/>
            <person name="Ahrendt S.R."/>
            <person name="Lipzen A."/>
            <person name="Sullivan W."/>
            <person name="Andreopoulos W.B."/>
            <person name="Clum A."/>
            <person name="Lindquist E."/>
            <person name="Daum C."/>
            <person name="Ramamoorthy G.K."/>
            <person name="Gryganskyi A."/>
            <person name="Culley D."/>
            <person name="Magnuson J.K."/>
            <person name="James T.Y."/>
            <person name="O'Malley M.A."/>
            <person name="Stajich J.E."/>
            <person name="Spatafora J.W."/>
            <person name="Visel A."/>
            <person name="Grigoriev I.V."/>
        </authorList>
    </citation>
    <scope>NUCLEOTIDE SEQUENCE [LARGE SCALE GENOMIC DNA]</scope>
    <source>
        <strain evidence="6 7">62-1032</strain>
    </source>
</reference>
<keyword evidence="7" id="KW-1185">Reference proteome</keyword>
<dbReference type="OrthoDB" id="260519at2759"/>
<evidence type="ECO:0000256" key="4">
    <source>
        <dbReference type="SAM" id="MobiDB-lite"/>
    </source>
</evidence>
<dbReference type="InterPro" id="IPR001199">
    <property type="entry name" value="Cyt_B5-like_heme/steroid-bd"/>
</dbReference>
<proteinExistence type="predicted"/>
<evidence type="ECO:0000259" key="5">
    <source>
        <dbReference type="PROSITE" id="PS50255"/>
    </source>
</evidence>
<dbReference type="InParanoid" id="A0A1Y2DD35"/>
<dbReference type="PANTHER" id="PTHR46237:SF1">
    <property type="entry name" value="CYTOCHROME B5 REDUCTASE 4"/>
    <property type="match status" value="1"/>
</dbReference>
<evidence type="ECO:0000256" key="1">
    <source>
        <dbReference type="ARBA" id="ARBA00022617"/>
    </source>
</evidence>
<dbReference type="GO" id="GO:0005737">
    <property type="term" value="C:cytoplasm"/>
    <property type="evidence" value="ECO:0007669"/>
    <property type="project" value="TreeGrafter"/>
</dbReference>
<feature type="domain" description="Cytochrome b5 heme-binding" evidence="5">
    <location>
        <begin position="93"/>
        <end position="175"/>
    </location>
</feature>
<evidence type="ECO:0000313" key="6">
    <source>
        <dbReference type="EMBL" id="ORY57107.1"/>
    </source>
</evidence>
<evidence type="ECO:0000256" key="2">
    <source>
        <dbReference type="ARBA" id="ARBA00022723"/>
    </source>
</evidence>
<dbReference type="GO" id="GO:0020037">
    <property type="term" value="F:heme binding"/>
    <property type="evidence" value="ECO:0007669"/>
    <property type="project" value="TreeGrafter"/>
</dbReference>
<dbReference type="InterPro" id="IPR051872">
    <property type="entry name" value="Cytochrome_b5/Flavoprotein_Rdt"/>
</dbReference>
<keyword evidence="2" id="KW-0479">Metal-binding</keyword>
<keyword evidence="3" id="KW-0408">Iron</keyword>
<evidence type="ECO:0000256" key="3">
    <source>
        <dbReference type="ARBA" id="ARBA00023004"/>
    </source>
</evidence>
<dbReference type="Pfam" id="PF00173">
    <property type="entry name" value="Cyt-b5"/>
    <property type="match status" value="1"/>
</dbReference>
<dbReference type="Proteomes" id="UP000193467">
    <property type="component" value="Unassembled WGS sequence"/>
</dbReference>
<dbReference type="PANTHER" id="PTHR46237">
    <property type="entry name" value="CYTOCHROME B5 REDUCTASE 4 FAMILY MEMBER"/>
    <property type="match status" value="1"/>
</dbReference>
<feature type="region of interest" description="Disordered" evidence="4">
    <location>
        <begin position="24"/>
        <end position="51"/>
    </location>
</feature>
<accession>A0A1Y2DD35</accession>
<comment type="caution">
    <text evidence="6">The sequence shown here is derived from an EMBL/GenBank/DDBJ whole genome shotgun (WGS) entry which is preliminary data.</text>
</comment>
<dbReference type="EMBL" id="MCGR01000083">
    <property type="protein sequence ID" value="ORY57107.1"/>
    <property type="molecule type" value="Genomic_DNA"/>
</dbReference>
<protein>
    <recommendedName>
        <fullName evidence="5">Cytochrome b5 heme-binding domain-containing protein</fullName>
    </recommendedName>
</protein>
<feature type="region of interest" description="Disordered" evidence="4">
    <location>
        <begin position="161"/>
        <end position="181"/>
    </location>
</feature>
<dbReference type="SUPFAM" id="SSF55856">
    <property type="entry name" value="Cytochrome b5-like heme/steroid binding domain"/>
    <property type="match status" value="1"/>
</dbReference>
<gene>
    <name evidence="6" type="ORF">BCR35DRAFT_211637</name>
</gene>
<dbReference type="AlphaFoldDB" id="A0A1Y2DD35"/>
<name>A0A1Y2DD35_9BASI</name>
<keyword evidence="1" id="KW-0349">Heme</keyword>
<dbReference type="STRING" id="106004.A0A1Y2DD35"/>
<dbReference type="SMART" id="SM01117">
    <property type="entry name" value="Cyt-b5"/>
    <property type="match status" value="1"/>
</dbReference>
<organism evidence="6 7">
    <name type="scientific">Leucosporidium creatinivorum</name>
    <dbReference type="NCBI Taxonomy" id="106004"/>
    <lineage>
        <taxon>Eukaryota</taxon>
        <taxon>Fungi</taxon>
        <taxon>Dikarya</taxon>
        <taxon>Basidiomycota</taxon>
        <taxon>Pucciniomycotina</taxon>
        <taxon>Microbotryomycetes</taxon>
        <taxon>Leucosporidiales</taxon>
        <taxon>Leucosporidium</taxon>
    </lineage>
</organism>
<sequence length="181" mass="19562">MHPTTARALAHYRSAAAPLASALRSSSSPDVGRYYSPAHASPSTKRYTESPTGWENGAAVVGLLGLFIGSWIALREEAAEAAAETQRALPTKLRIISIEELRRHRAGGEEEGWWVAIDGKVFDVSSYASSHPIGPQAIEYHAGEDISALFRKVHKKEGTLERAKKGGVREVGRLESEGGEQ</sequence>
<dbReference type="GO" id="GO:0004128">
    <property type="term" value="F:cytochrome-b5 reductase activity, acting on NAD(P)H"/>
    <property type="evidence" value="ECO:0007669"/>
    <property type="project" value="TreeGrafter"/>
</dbReference>
<evidence type="ECO:0000313" key="7">
    <source>
        <dbReference type="Proteomes" id="UP000193467"/>
    </source>
</evidence>
<dbReference type="PROSITE" id="PS50255">
    <property type="entry name" value="CYTOCHROME_B5_2"/>
    <property type="match status" value="1"/>
</dbReference>
<dbReference type="GO" id="GO:0046872">
    <property type="term" value="F:metal ion binding"/>
    <property type="evidence" value="ECO:0007669"/>
    <property type="project" value="UniProtKB-KW"/>
</dbReference>
<feature type="compositionally biased region" description="Polar residues" evidence="4">
    <location>
        <begin position="41"/>
        <end position="51"/>
    </location>
</feature>
<dbReference type="InterPro" id="IPR036400">
    <property type="entry name" value="Cyt_B5-like_heme/steroid_sf"/>
</dbReference>
<dbReference type="Gene3D" id="3.10.120.10">
    <property type="entry name" value="Cytochrome b5-like heme/steroid binding domain"/>
    <property type="match status" value="1"/>
</dbReference>